<dbReference type="Proteomes" id="UP000472263">
    <property type="component" value="Chromosome 8"/>
</dbReference>
<proteinExistence type="predicted"/>
<dbReference type="Gene3D" id="3.80.10.10">
    <property type="entry name" value="Ribonuclease Inhibitor"/>
    <property type="match status" value="1"/>
</dbReference>
<evidence type="ECO:0000256" key="1">
    <source>
        <dbReference type="ARBA" id="ARBA00022614"/>
    </source>
</evidence>
<evidence type="ECO:0000313" key="4">
    <source>
        <dbReference type="Proteomes" id="UP000472263"/>
    </source>
</evidence>
<accession>A0A667WV55</accession>
<protein>
    <submittedName>
        <fullName evidence="3">Uncharacterized protein</fullName>
    </submittedName>
</protein>
<evidence type="ECO:0000313" key="3">
    <source>
        <dbReference type="Ensembl" id="ENSMMDP00005000871.1"/>
    </source>
</evidence>
<reference evidence="3" key="2">
    <citation type="submission" date="2025-08" db="UniProtKB">
        <authorList>
            <consortium name="Ensembl"/>
        </authorList>
    </citation>
    <scope>IDENTIFICATION</scope>
</reference>
<organism evidence="3 4">
    <name type="scientific">Myripristis murdjan</name>
    <name type="common">pinecone soldierfish</name>
    <dbReference type="NCBI Taxonomy" id="586833"/>
    <lineage>
        <taxon>Eukaryota</taxon>
        <taxon>Metazoa</taxon>
        <taxon>Chordata</taxon>
        <taxon>Craniata</taxon>
        <taxon>Vertebrata</taxon>
        <taxon>Euteleostomi</taxon>
        <taxon>Actinopterygii</taxon>
        <taxon>Neopterygii</taxon>
        <taxon>Teleostei</taxon>
        <taxon>Neoteleostei</taxon>
        <taxon>Acanthomorphata</taxon>
        <taxon>Holocentriformes</taxon>
        <taxon>Holocentridae</taxon>
        <taxon>Myripristis</taxon>
    </lineage>
</organism>
<keyword evidence="2" id="KW-0677">Repeat</keyword>
<dbReference type="GeneTree" id="ENSGT00990000203737"/>
<reference evidence="3" key="1">
    <citation type="submission" date="2019-06" db="EMBL/GenBank/DDBJ databases">
        <authorList>
            <consortium name="Wellcome Sanger Institute Data Sharing"/>
        </authorList>
    </citation>
    <scope>NUCLEOTIDE SEQUENCE [LARGE SCALE GENOMIC DNA]</scope>
</reference>
<dbReference type="PANTHER" id="PTHR24106">
    <property type="entry name" value="NACHT, LRR AND CARD DOMAINS-CONTAINING"/>
    <property type="match status" value="1"/>
</dbReference>
<dbReference type="InterPro" id="IPR032675">
    <property type="entry name" value="LRR_dom_sf"/>
</dbReference>
<evidence type="ECO:0000256" key="2">
    <source>
        <dbReference type="ARBA" id="ARBA00022737"/>
    </source>
</evidence>
<keyword evidence="1" id="KW-0433">Leucine-rich repeat</keyword>
<dbReference type="InterPro" id="IPR051261">
    <property type="entry name" value="NLR"/>
</dbReference>
<reference evidence="3" key="3">
    <citation type="submission" date="2025-09" db="UniProtKB">
        <authorList>
            <consortium name="Ensembl"/>
        </authorList>
    </citation>
    <scope>IDENTIFICATION</scope>
</reference>
<dbReference type="AlphaFoldDB" id="A0A667WV55"/>
<dbReference type="Ensembl" id="ENSMMDT00005000890.1">
    <property type="protein sequence ID" value="ENSMMDP00005000871.1"/>
    <property type="gene ID" value="ENSMMDG00005000535.1"/>
</dbReference>
<sequence length="122" mass="13788">FKVPFCCLVTQEGCAALASALSSNPSHLRELDLSYNHPGASGEKLLSAQLEDPTWRLDKLRYGEATSPTRPRADGFRQTEKLRDIFFTKHSNILGKIPFSRLPHTESRCWTPFSPLWFSSYG</sequence>
<keyword evidence="4" id="KW-1185">Reference proteome</keyword>
<dbReference type="InParanoid" id="A0A667WV55"/>
<dbReference type="SUPFAM" id="SSF52047">
    <property type="entry name" value="RNI-like"/>
    <property type="match status" value="1"/>
</dbReference>
<name>A0A667WV55_9TELE</name>